<dbReference type="EMBL" id="MEWS01000003">
    <property type="protein sequence ID" value="OGC82990.1"/>
    <property type="molecule type" value="Genomic_DNA"/>
</dbReference>
<accession>A0A1F4XMX8</accession>
<evidence type="ECO:0000313" key="1">
    <source>
        <dbReference type="EMBL" id="OGC82990.1"/>
    </source>
</evidence>
<dbReference type="Proteomes" id="UP000177521">
    <property type="component" value="Unassembled WGS sequence"/>
</dbReference>
<evidence type="ECO:0000313" key="2">
    <source>
        <dbReference type="Proteomes" id="UP000177521"/>
    </source>
</evidence>
<gene>
    <name evidence="1" type="ORF">A2788_00455</name>
</gene>
<comment type="caution">
    <text evidence="1">The sequence shown here is derived from an EMBL/GenBank/DDBJ whole genome shotgun (WGS) entry which is preliminary data.</text>
</comment>
<proteinExistence type="predicted"/>
<name>A0A1F4XMX8_9BACT</name>
<dbReference type="AlphaFoldDB" id="A0A1F4XMX8"/>
<protein>
    <submittedName>
        <fullName evidence="1">Uncharacterized protein</fullName>
    </submittedName>
</protein>
<sequence length="91" mass="10634">MLIIGVLIFYFLVPAVGPYLTRDQQRAHLGSYQDDYKGSVTIYNFHDWEFLEGDFAQWRQQYPNKKVLGISISDNKGMRGKALVVKYQEEK</sequence>
<organism evidence="1 2">
    <name type="scientific">Candidatus Abawacabacteria bacterium RIFCSPHIGHO2_01_FULL_46_8</name>
    <dbReference type="NCBI Taxonomy" id="1817815"/>
    <lineage>
        <taxon>Bacteria</taxon>
        <taxon>Candidatus Abawacaibacteriota</taxon>
    </lineage>
</organism>
<reference evidence="1 2" key="1">
    <citation type="journal article" date="2016" name="Nat. Commun.">
        <title>Thousands of microbial genomes shed light on interconnected biogeochemical processes in an aquifer system.</title>
        <authorList>
            <person name="Anantharaman K."/>
            <person name="Brown C.T."/>
            <person name="Hug L.A."/>
            <person name="Sharon I."/>
            <person name="Castelle C.J."/>
            <person name="Probst A.J."/>
            <person name="Thomas B.C."/>
            <person name="Singh A."/>
            <person name="Wilkins M.J."/>
            <person name="Karaoz U."/>
            <person name="Brodie E.L."/>
            <person name="Williams K.H."/>
            <person name="Hubbard S.S."/>
            <person name="Banfield J.F."/>
        </authorList>
    </citation>
    <scope>NUCLEOTIDE SEQUENCE [LARGE SCALE GENOMIC DNA]</scope>
</reference>